<reference evidence="4 5" key="1">
    <citation type="submission" date="2019-11" db="EMBL/GenBank/DDBJ databases">
        <authorList>
            <person name="Zheng R.K."/>
            <person name="Sun C.M."/>
        </authorList>
    </citation>
    <scope>NUCLEOTIDE SEQUENCE [LARGE SCALE GENOMIC DNA]</scope>
    <source>
        <strain evidence="4 5">WC007</strain>
    </source>
</reference>
<protein>
    <submittedName>
        <fullName evidence="4">CocE/NonD family hydrolase</fullName>
    </submittedName>
</protein>
<proteinExistence type="predicted"/>
<dbReference type="Gene3D" id="3.40.50.1820">
    <property type="entry name" value="alpha/beta hydrolase"/>
    <property type="match status" value="1"/>
</dbReference>
<feature type="chain" id="PRO_5026361854" evidence="2">
    <location>
        <begin position="24"/>
        <end position="613"/>
    </location>
</feature>
<dbReference type="Pfam" id="PF08530">
    <property type="entry name" value="PepX_C"/>
    <property type="match status" value="1"/>
</dbReference>
<dbReference type="NCBIfam" id="TIGR00976">
    <property type="entry name" value="CocE_NonD"/>
    <property type="match status" value="1"/>
</dbReference>
<dbReference type="PANTHER" id="PTHR43056">
    <property type="entry name" value="PEPTIDASE S9 PROLYL OLIGOPEPTIDASE"/>
    <property type="match status" value="1"/>
</dbReference>
<dbReference type="Pfam" id="PF02129">
    <property type="entry name" value="Peptidase_S15"/>
    <property type="match status" value="1"/>
</dbReference>
<feature type="signal peptide" evidence="2">
    <location>
        <begin position="1"/>
        <end position="23"/>
    </location>
</feature>
<evidence type="ECO:0000313" key="4">
    <source>
        <dbReference type="EMBL" id="QGY43160.1"/>
    </source>
</evidence>
<dbReference type="InterPro" id="IPR000383">
    <property type="entry name" value="Xaa-Pro-like_dom"/>
</dbReference>
<feature type="domain" description="Xaa-Pro dipeptidyl-peptidase C-terminal" evidence="3">
    <location>
        <begin position="345"/>
        <end position="606"/>
    </location>
</feature>
<dbReference type="SUPFAM" id="SSF49785">
    <property type="entry name" value="Galactose-binding domain-like"/>
    <property type="match status" value="1"/>
</dbReference>
<keyword evidence="1 4" id="KW-0378">Hydrolase</keyword>
<dbReference type="InterPro" id="IPR005674">
    <property type="entry name" value="CocE/Ser_esterase"/>
</dbReference>
<keyword evidence="5" id="KW-1185">Reference proteome</keyword>
<evidence type="ECO:0000256" key="1">
    <source>
        <dbReference type="ARBA" id="ARBA00022801"/>
    </source>
</evidence>
<dbReference type="GO" id="GO:0008239">
    <property type="term" value="F:dipeptidyl-peptidase activity"/>
    <property type="evidence" value="ECO:0007669"/>
    <property type="project" value="InterPro"/>
</dbReference>
<dbReference type="InterPro" id="IPR013736">
    <property type="entry name" value="Xaa-Pro_dipept_C"/>
</dbReference>
<dbReference type="Gene3D" id="2.60.120.260">
    <property type="entry name" value="Galactose-binding domain-like"/>
    <property type="match status" value="1"/>
</dbReference>
<dbReference type="AlphaFoldDB" id="A0A6I6JQ70"/>
<dbReference type="Proteomes" id="UP000428260">
    <property type="component" value="Chromosome"/>
</dbReference>
<dbReference type="InterPro" id="IPR029058">
    <property type="entry name" value="AB_hydrolase_fold"/>
</dbReference>
<dbReference type="InterPro" id="IPR050585">
    <property type="entry name" value="Xaa-Pro_dipeptidyl-ppase/CocE"/>
</dbReference>
<name>A0A6I6JQ70_9BACT</name>
<dbReference type="InterPro" id="IPR008979">
    <property type="entry name" value="Galactose-bd-like_sf"/>
</dbReference>
<keyword evidence="2" id="KW-0732">Signal</keyword>
<dbReference type="KEGG" id="mcos:GM418_05655"/>
<accession>A0A6I6JQ70</accession>
<dbReference type="SUPFAM" id="SSF53474">
    <property type="entry name" value="alpha/beta-Hydrolases"/>
    <property type="match status" value="1"/>
</dbReference>
<organism evidence="4 5">
    <name type="scientific">Maribellus comscasis</name>
    <dbReference type="NCBI Taxonomy" id="2681766"/>
    <lineage>
        <taxon>Bacteria</taxon>
        <taxon>Pseudomonadati</taxon>
        <taxon>Bacteroidota</taxon>
        <taxon>Bacteroidia</taxon>
        <taxon>Marinilabiliales</taxon>
        <taxon>Prolixibacteraceae</taxon>
        <taxon>Maribellus</taxon>
    </lineage>
</organism>
<gene>
    <name evidence="4" type="ORF">GM418_05655</name>
</gene>
<dbReference type="Gene3D" id="1.10.3020.10">
    <property type="entry name" value="alpha-amino acid ester hydrolase ( Helical cap domain)"/>
    <property type="match status" value="1"/>
</dbReference>
<dbReference type="EMBL" id="CP046401">
    <property type="protein sequence ID" value="QGY43160.1"/>
    <property type="molecule type" value="Genomic_DNA"/>
</dbReference>
<dbReference type="PANTHER" id="PTHR43056:SF10">
    <property type="entry name" value="COCE_NOND FAMILY, PUTATIVE (AFU_ORTHOLOGUE AFUA_7G00600)-RELATED"/>
    <property type="match status" value="1"/>
</dbReference>
<dbReference type="SMART" id="SM00939">
    <property type="entry name" value="PepX_C"/>
    <property type="match status" value="1"/>
</dbReference>
<evidence type="ECO:0000259" key="3">
    <source>
        <dbReference type="SMART" id="SM00939"/>
    </source>
</evidence>
<sequence>MAVKILLTAVILSIALFSSFSQENQKISTIGTYNGYSTLKYDSFFRESRYVKMSDGTRLAVDIYRPIKNGITETAPLPVVWNHTRYTRALKGPQGNILTLATSPIGMALIRRGYVTVIADARGTGASFGTQNGLFTKREAQDAYEITEWLAKQEWCNGKIGMMGGSYEGVTQLMAAAKKPPHLKAIFPAMFLFDLYNFPYHNGVYYNDCIISDKNKMSKGAASKIDFIAPVDNDLMKTDLKTAYSSRSENRFLDDIFSISKYRNSFDSLTQSYLYKDWSPSNYVEEINHSGIAVYIYGGWFDLFSKDAFLLYANLTGPKKLLMVDSPHSSSKNPKLIQLFITEQIRWFDYWLKDIPNGIMDEPQIALQKNGETATENLTLSDTWPLNNTQNLNVYFQEGKSGSVNSLNDGILDMKKPVDNAGFEKYMADFSATSGTQTRWDDAAIKKFSYPDMTANDEKGITFTLLNPLQNKLTICGHPIITCYANSSCGDFDLYVYLEDVAPNGVSSYLSEGCIRASFYKQTEAPYNNLGLPYHRCYQEDTANINPGEIYKLSFDMLPLYHQFEKGHKIRVTLTCADKDNTNSHIIFKESEITVFRDALHSSFIRLPLLVNN</sequence>
<evidence type="ECO:0000313" key="5">
    <source>
        <dbReference type="Proteomes" id="UP000428260"/>
    </source>
</evidence>
<dbReference type="RefSeq" id="WP_158864019.1">
    <property type="nucleotide sequence ID" value="NZ_CP046401.1"/>
</dbReference>
<evidence type="ECO:0000256" key="2">
    <source>
        <dbReference type="SAM" id="SignalP"/>
    </source>
</evidence>